<dbReference type="AlphaFoldDB" id="A0A6G7ZP62"/>
<accession>A0A6G7ZP62</accession>
<proteinExistence type="predicted"/>
<dbReference type="Proteomes" id="UP000502502">
    <property type="component" value="Chromosome"/>
</dbReference>
<dbReference type="EMBL" id="CP049871">
    <property type="protein sequence ID" value="QIL02761.1"/>
    <property type="molecule type" value="Genomic_DNA"/>
</dbReference>
<reference evidence="1 2" key="1">
    <citation type="submission" date="2020-03" db="EMBL/GenBank/DDBJ databases">
        <title>Sphingomonas sp. nov., isolated from fish.</title>
        <authorList>
            <person name="Hyun D.-W."/>
            <person name="Bae J.-W."/>
        </authorList>
    </citation>
    <scope>NUCLEOTIDE SEQUENCE [LARGE SCALE GENOMIC DNA]</scope>
    <source>
        <strain evidence="1 2">HDW15C</strain>
    </source>
</reference>
<sequence length="136" mass="14857">MLLLGGCDSGVRLGWQKDFANIVDDQCVERALRSVSADVKRSTYTVEGGGRRFPRGAQVTQFYYDNAVTPHGSYTLDLGLLPNGKTRLVHDWAKLGKEIPADERAQVMPLLHRANNALARLCNLSFAGSQLEVGPG</sequence>
<gene>
    <name evidence="1" type="ORF">G7078_08185</name>
</gene>
<keyword evidence="2" id="KW-1185">Reference proteome</keyword>
<protein>
    <submittedName>
        <fullName evidence="1">Uncharacterized protein</fullName>
    </submittedName>
</protein>
<dbReference type="RefSeq" id="WP_166094905.1">
    <property type="nucleotide sequence ID" value="NZ_CP049871.1"/>
</dbReference>
<name>A0A6G7ZP62_9SPHN</name>
<evidence type="ECO:0000313" key="2">
    <source>
        <dbReference type="Proteomes" id="UP000502502"/>
    </source>
</evidence>
<organism evidence="1 2">
    <name type="scientific">Sphingomonas sinipercae</name>
    <dbReference type="NCBI Taxonomy" id="2714944"/>
    <lineage>
        <taxon>Bacteria</taxon>
        <taxon>Pseudomonadati</taxon>
        <taxon>Pseudomonadota</taxon>
        <taxon>Alphaproteobacteria</taxon>
        <taxon>Sphingomonadales</taxon>
        <taxon>Sphingomonadaceae</taxon>
        <taxon>Sphingomonas</taxon>
    </lineage>
</organism>
<evidence type="ECO:0000313" key="1">
    <source>
        <dbReference type="EMBL" id="QIL02761.1"/>
    </source>
</evidence>
<dbReference type="KEGG" id="ssin:G7078_08185"/>